<dbReference type="AlphaFoldDB" id="A0A8J5XEC3"/>
<accession>A0A8J5XEC3</accession>
<evidence type="ECO:0000313" key="7">
    <source>
        <dbReference type="EMBL" id="KAG8467186.1"/>
    </source>
</evidence>
<evidence type="ECO:0000256" key="4">
    <source>
        <dbReference type="ARBA" id="ARBA00022989"/>
    </source>
</evidence>
<evidence type="ECO:0000256" key="3">
    <source>
        <dbReference type="ARBA" id="ARBA00022692"/>
    </source>
</evidence>
<reference evidence="7" key="1">
    <citation type="submission" date="2021-05" db="EMBL/GenBank/DDBJ databases">
        <title>The genome of the haptophyte Pavlova lutheri (Diacronema luteri, Pavlovales) - a model for lipid biosynthesis in eukaryotic algae.</title>
        <authorList>
            <person name="Hulatt C.J."/>
            <person name="Posewitz M.C."/>
        </authorList>
    </citation>
    <scope>NUCLEOTIDE SEQUENCE</scope>
    <source>
        <strain evidence="7">NIVA-4/92</strain>
    </source>
</reference>
<comment type="subcellular location">
    <subcellularLocation>
        <location evidence="1">Membrane</location>
        <topology evidence="1">Multi-pass membrane protein</topology>
    </subcellularLocation>
</comment>
<evidence type="ECO:0000256" key="6">
    <source>
        <dbReference type="SAM" id="MobiDB-lite"/>
    </source>
</evidence>
<keyword evidence="3" id="KW-0812">Transmembrane</keyword>
<dbReference type="OrthoDB" id="277931at2759"/>
<dbReference type="Pfam" id="PF05277">
    <property type="entry name" value="DUF726"/>
    <property type="match status" value="1"/>
</dbReference>
<dbReference type="InterPro" id="IPR007941">
    <property type="entry name" value="DUF726"/>
</dbReference>
<sequence length="734" mass="73788">MSTRVRLRLHVLADGSGRVGAILGVHVVGPARPELALRLSPTARAVVAELAAALLALIGQASTADRSVAVLCHVCMALRLADGSVEVLAARHAVPAARGAEGHRTALAARDAAVALLRTAEARWAVVWSLLCSLHMGGLHDATACAFVHALATSLGVPRARVLATQDCLASELGLCRAPQAEACAGAEQPSGGSRGVADASSESACTAACAADGAPLIISDAPVGTRDRRSFLILSAIGGGAAFAFGGPLSGVALAGSVGSKAAFLVGAAASTLTAHYALEADARLLPAERRGGCEHGGSDLCNGLGLTIYCGPAGVPRLAGAGGGAARCGIAPSAFGAARPLLARHAASRAQDAERAAVHGAGGERPCERESDVVRLAWRAAVLRSRWGEHRVLQWQTSELLHELPPALAGLERAARARVRDPPAPAGAVDAAGARAARTAEWLWPPPPQAGARGAERECAAPGSPPAAGARSRAADAGVRARLLAAAWEGAAASVARARVGGSPYTLHNALGVSDAGCGAPSTAALWANASARAEWCGALLARKVLIRRATGSRPVALVGASHGALVVLAALNELAASGAHGIVHSVCLLGAPIAISDPRWHGARAVVLARFVNVHCRDDRSLLALGAPALSAHAVRRFFASRAPPRCLAGGDPIAGVHGVGELGVGERGTLGGPVDGAGGHCAPFEDVEVQLGAAGHCAYGSAEALAGFLAAARFAPQWDLVEAEVLRAPG</sequence>
<feature type="region of interest" description="Disordered" evidence="6">
    <location>
        <begin position="451"/>
        <end position="474"/>
    </location>
</feature>
<keyword evidence="5" id="KW-0472">Membrane</keyword>
<organism evidence="7 8">
    <name type="scientific">Diacronema lutheri</name>
    <name type="common">Unicellular marine alga</name>
    <name type="synonym">Monochrysis lutheri</name>
    <dbReference type="NCBI Taxonomy" id="2081491"/>
    <lineage>
        <taxon>Eukaryota</taxon>
        <taxon>Haptista</taxon>
        <taxon>Haptophyta</taxon>
        <taxon>Pavlovophyceae</taxon>
        <taxon>Pavlovales</taxon>
        <taxon>Pavlovaceae</taxon>
        <taxon>Diacronema</taxon>
    </lineage>
</organism>
<keyword evidence="4" id="KW-1133">Transmembrane helix</keyword>
<evidence type="ECO:0000313" key="8">
    <source>
        <dbReference type="Proteomes" id="UP000751190"/>
    </source>
</evidence>
<keyword evidence="8" id="KW-1185">Reference proteome</keyword>
<dbReference type="PANTHER" id="PTHR17920">
    <property type="entry name" value="TRANSMEMBRANE AND COILED-COIL DOMAIN-CONTAINING PROTEIN 4 TMCO4"/>
    <property type="match status" value="1"/>
</dbReference>
<evidence type="ECO:0000256" key="2">
    <source>
        <dbReference type="ARBA" id="ARBA00009824"/>
    </source>
</evidence>
<protein>
    <submittedName>
        <fullName evidence="7">Uncharacterized protein</fullName>
    </submittedName>
</protein>
<proteinExistence type="inferred from homology"/>
<evidence type="ECO:0000256" key="5">
    <source>
        <dbReference type="ARBA" id="ARBA00023136"/>
    </source>
</evidence>
<gene>
    <name evidence="7" type="ORF">KFE25_000502</name>
</gene>
<dbReference type="PANTHER" id="PTHR17920:SF3">
    <property type="entry name" value="TRANSMEMBRANE AND COILED-COIL DOMAIN-CONTAINING PROTEIN 4"/>
    <property type="match status" value="1"/>
</dbReference>
<dbReference type="GO" id="GO:0016020">
    <property type="term" value="C:membrane"/>
    <property type="evidence" value="ECO:0007669"/>
    <property type="project" value="UniProtKB-SubCell"/>
</dbReference>
<comment type="caution">
    <text evidence="7">The sequence shown here is derived from an EMBL/GenBank/DDBJ whole genome shotgun (WGS) entry which is preliminary data.</text>
</comment>
<dbReference type="Proteomes" id="UP000751190">
    <property type="component" value="Unassembled WGS sequence"/>
</dbReference>
<dbReference type="EMBL" id="JAGTXO010000006">
    <property type="protein sequence ID" value="KAG8467186.1"/>
    <property type="molecule type" value="Genomic_DNA"/>
</dbReference>
<comment type="similarity">
    <text evidence="2">Belongs to the TMCO4 family.</text>
</comment>
<dbReference type="InterPro" id="IPR029058">
    <property type="entry name" value="AB_hydrolase_fold"/>
</dbReference>
<evidence type="ECO:0000256" key="1">
    <source>
        <dbReference type="ARBA" id="ARBA00004141"/>
    </source>
</evidence>
<name>A0A8J5XEC3_DIALT</name>
<dbReference type="SUPFAM" id="SSF53474">
    <property type="entry name" value="alpha/beta-Hydrolases"/>
    <property type="match status" value="1"/>
</dbReference>
<feature type="compositionally biased region" description="Low complexity" evidence="6">
    <location>
        <begin position="462"/>
        <end position="474"/>
    </location>
</feature>